<evidence type="ECO:0000256" key="4">
    <source>
        <dbReference type="ARBA" id="ARBA00023125"/>
    </source>
</evidence>
<accession>A0A7W5F5P0</accession>
<dbReference type="Gene3D" id="6.10.250.690">
    <property type="match status" value="1"/>
</dbReference>
<dbReference type="Pfam" id="PF00486">
    <property type="entry name" value="Trans_reg_C"/>
    <property type="match status" value="1"/>
</dbReference>
<reference evidence="10 11" key="1">
    <citation type="submission" date="2020-08" db="EMBL/GenBank/DDBJ databases">
        <title>Genomic Encyclopedia of Type Strains, Phase III (KMG-III): the genomes of soil and plant-associated and newly described type strains.</title>
        <authorList>
            <person name="Whitman W."/>
        </authorList>
    </citation>
    <scope>NUCLEOTIDE SEQUENCE [LARGE SCALE GENOMIC DNA]</scope>
    <source>
        <strain evidence="10 11">CECT 3237</strain>
    </source>
</reference>
<evidence type="ECO:0000256" key="2">
    <source>
        <dbReference type="ARBA" id="ARBA00023012"/>
    </source>
</evidence>
<evidence type="ECO:0000259" key="8">
    <source>
        <dbReference type="PROSITE" id="PS50110"/>
    </source>
</evidence>
<dbReference type="InterPro" id="IPR011006">
    <property type="entry name" value="CheY-like_superfamily"/>
</dbReference>
<evidence type="ECO:0000313" key="10">
    <source>
        <dbReference type="EMBL" id="MBB3080704.1"/>
    </source>
</evidence>
<organism evidence="10 11">
    <name type="scientific">Streptomyces violarus</name>
    <dbReference type="NCBI Taxonomy" id="67380"/>
    <lineage>
        <taxon>Bacteria</taxon>
        <taxon>Bacillati</taxon>
        <taxon>Actinomycetota</taxon>
        <taxon>Actinomycetes</taxon>
        <taxon>Kitasatosporales</taxon>
        <taxon>Streptomycetaceae</taxon>
        <taxon>Streptomyces</taxon>
    </lineage>
</organism>
<dbReference type="Gene3D" id="3.40.50.2300">
    <property type="match status" value="1"/>
</dbReference>
<evidence type="ECO:0000256" key="7">
    <source>
        <dbReference type="PROSITE-ProRule" id="PRU01091"/>
    </source>
</evidence>
<sequence length="246" mass="27172">MATSSPYGTLRETSTLARGDGQHVLVVAREPELAELLCATLELAGYRISLADSGVEALARVERQRFDLVVLDGEMPDMAELGRRRPVTLAHRPPALLLTVCDSLPGLLPELGPGKTDYVTKPFRVAEVLARIHVLLRASVPDLGRAEELGYGDLILDDARCRARRGARALDLTPAEYRLLCHLLVNAHRVLSKERIGRIVWGDPRGGNAIEQLVSRLRRKVDQDAPALIHTRRGFGYWLGRADLEP</sequence>
<keyword evidence="5" id="KW-0804">Transcription</keyword>
<evidence type="ECO:0000256" key="3">
    <source>
        <dbReference type="ARBA" id="ARBA00023015"/>
    </source>
</evidence>
<dbReference type="CDD" id="cd00383">
    <property type="entry name" value="trans_reg_C"/>
    <property type="match status" value="1"/>
</dbReference>
<keyword evidence="2" id="KW-0902">Two-component regulatory system</keyword>
<evidence type="ECO:0000256" key="1">
    <source>
        <dbReference type="ARBA" id="ARBA00022553"/>
    </source>
</evidence>
<feature type="domain" description="Response regulatory" evidence="8">
    <location>
        <begin position="23"/>
        <end position="136"/>
    </location>
</feature>
<dbReference type="SUPFAM" id="SSF46894">
    <property type="entry name" value="C-terminal effector domain of the bipartite response regulators"/>
    <property type="match status" value="1"/>
</dbReference>
<evidence type="ECO:0000256" key="5">
    <source>
        <dbReference type="ARBA" id="ARBA00023163"/>
    </source>
</evidence>
<dbReference type="Pfam" id="PF00072">
    <property type="entry name" value="Response_reg"/>
    <property type="match status" value="1"/>
</dbReference>
<dbReference type="PROSITE" id="PS51755">
    <property type="entry name" value="OMPR_PHOB"/>
    <property type="match status" value="1"/>
</dbReference>
<feature type="DNA-binding region" description="OmpR/PhoB-type" evidence="7">
    <location>
        <begin position="146"/>
        <end position="241"/>
    </location>
</feature>
<feature type="modified residue" description="4-aspartylphosphate" evidence="6">
    <location>
        <position position="72"/>
    </location>
</feature>
<dbReference type="InterPro" id="IPR039420">
    <property type="entry name" value="WalR-like"/>
</dbReference>
<keyword evidence="1 6" id="KW-0597">Phosphoprotein</keyword>
<dbReference type="AlphaFoldDB" id="A0A7W5F5P0"/>
<proteinExistence type="predicted"/>
<keyword evidence="4 7" id="KW-0238">DNA-binding</keyword>
<gene>
    <name evidence="10" type="ORF">FHS41_007258</name>
</gene>
<evidence type="ECO:0000313" key="11">
    <source>
        <dbReference type="Proteomes" id="UP000572907"/>
    </source>
</evidence>
<dbReference type="EMBL" id="JACHXE010000010">
    <property type="protein sequence ID" value="MBB3080704.1"/>
    <property type="molecule type" value="Genomic_DNA"/>
</dbReference>
<keyword evidence="11" id="KW-1185">Reference proteome</keyword>
<dbReference type="RefSeq" id="WP_184598770.1">
    <property type="nucleotide sequence ID" value="NZ_BMUP01000014.1"/>
</dbReference>
<dbReference type="GO" id="GO:0006355">
    <property type="term" value="P:regulation of DNA-templated transcription"/>
    <property type="evidence" value="ECO:0007669"/>
    <property type="project" value="InterPro"/>
</dbReference>
<dbReference type="GO" id="GO:0000156">
    <property type="term" value="F:phosphorelay response regulator activity"/>
    <property type="evidence" value="ECO:0007669"/>
    <property type="project" value="TreeGrafter"/>
</dbReference>
<dbReference type="PROSITE" id="PS50110">
    <property type="entry name" value="RESPONSE_REGULATORY"/>
    <property type="match status" value="1"/>
</dbReference>
<keyword evidence="3" id="KW-0805">Transcription regulation</keyword>
<dbReference type="Gene3D" id="1.10.10.10">
    <property type="entry name" value="Winged helix-like DNA-binding domain superfamily/Winged helix DNA-binding domain"/>
    <property type="match status" value="1"/>
</dbReference>
<dbReference type="InterPro" id="IPR016032">
    <property type="entry name" value="Sig_transdc_resp-reg_C-effctor"/>
</dbReference>
<dbReference type="GO" id="GO:0005829">
    <property type="term" value="C:cytosol"/>
    <property type="evidence" value="ECO:0007669"/>
    <property type="project" value="TreeGrafter"/>
</dbReference>
<comment type="caution">
    <text evidence="10">The sequence shown here is derived from an EMBL/GenBank/DDBJ whole genome shotgun (WGS) entry which is preliminary data.</text>
</comment>
<dbReference type="GO" id="GO:0000976">
    <property type="term" value="F:transcription cis-regulatory region binding"/>
    <property type="evidence" value="ECO:0007669"/>
    <property type="project" value="TreeGrafter"/>
</dbReference>
<evidence type="ECO:0000256" key="6">
    <source>
        <dbReference type="PROSITE-ProRule" id="PRU00169"/>
    </source>
</evidence>
<name>A0A7W5F5P0_9ACTN</name>
<evidence type="ECO:0000259" key="9">
    <source>
        <dbReference type="PROSITE" id="PS51755"/>
    </source>
</evidence>
<dbReference type="SUPFAM" id="SSF52172">
    <property type="entry name" value="CheY-like"/>
    <property type="match status" value="1"/>
</dbReference>
<dbReference type="InterPro" id="IPR001867">
    <property type="entry name" value="OmpR/PhoB-type_DNA-bd"/>
</dbReference>
<dbReference type="Proteomes" id="UP000572907">
    <property type="component" value="Unassembled WGS sequence"/>
</dbReference>
<protein>
    <submittedName>
        <fullName evidence="10">DNA-binding response OmpR family regulator</fullName>
    </submittedName>
</protein>
<dbReference type="GO" id="GO:0032993">
    <property type="term" value="C:protein-DNA complex"/>
    <property type="evidence" value="ECO:0007669"/>
    <property type="project" value="TreeGrafter"/>
</dbReference>
<feature type="domain" description="OmpR/PhoB-type" evidence="9">
    <location>
        <begin position="146"/>
        <end position="241"/>
    </location>
</feature>
<dbReference type="InterPro" id="IPR036388">
    <property type="entry name" value="WH-like_DNA-bd_sf"/>
</dbReference>
<dbReference type="PANTHER" id="PTHR48111">
    <property type="entry name" value="REGULATOR OF RPOS"/>
    <property type="match status" value="1"/>
</dbReference>
<dbReference type="SMART" id="SM00862">
    <property type="entry name" value="Trans_reg_C"/>
    <property type="match status" value="1"/>
</dbReference>
<dbReference type="InterPro" id="IPR001789">
    <property type="entry name" value="Sig_transdc_resp-reg_receiver"/>
</dbReference>
<dbReference type="SMART" id="SM00448">
    <property type="entry name" value="REC"/>
    <property type="match status" value="1"/>
</dbReference>
<dbReference type="PANTHER" id="PTHR48111:SF1">
    <property type="entry name" value="TWO-COMPONENT RESPONSE REGULATOR ORR33"/>
    <property type="match status" value="1"/>
</dbReference>